<feature type="domain" description="Lipoyl-binding" evidence="20">
    <location>
        <begin position="525"/>
        <end position="601"/>
    </location>
</feature>
<proteinExistence type="predicted"/>
<sequence length="602" mass="63978">MPQSTASTRPGLAGPVTKVLVANRGEIAVRVIRAARDAGLASVAVYADPDRDAPFVRLADEAFALGGSTAAETYLVVEKLLDVAKRSGADAVHPGYGFLSENADFAQAVIDAGLTWIGPSPQAIRALGDKVTARQIAMRAGAPLVPGTKDPVSGPDEVVAFAEEHGLPVAIKAAFGGGGRGLKVARTLDEIPELFESATREAVAAFGRGECFVERYLDKPRHVEAQVLADQHGNVIVVGTRDCSLQRRHQKLVEEAPAPFLTDEQREKIHSSAKAICREAGYWGAGTVEYLVGRDGVISFLEVNTRLQVEHPVSEETTGIDLVREQFRIAAGEKLRFTEDPQPRGHSIEFRINGEDAGRNFLPAPGTVTKLRLPSGPGVRVDTGIEEGTVIGGQFDSLLAKVIVTGSDRQNALERSRRALDEMQVEGMATVLPFHRLIVRDPAFTAEDGFAVHTRWIETEWNNTVEPFTADGEGTEDAADEGERQTIVVEVGGRRLEVSLPAGLAVGGGPTAAGQRTKPRKRGGGKKAAVSGDAVTAPMQGTIVKLPVQDGQQVEAGELVVVLEAMKMENPVTAHKAGTVTGLSCAVGDTVSQGQVLFEIKD</sequence>
<dbReference type="InterPro" id="IPR050856">
    <property type="entry name" value="Biotin_carboxylase_complex"/>
</dbReference>
<keyword evidence="9" id="KW-0276">Fatty acid metabolism</keyword>
<dbReference type="PANTHER" id="PTHR18866">
    <property type="entry name" value="CARBOXYLASE:PYRUVATE/ACETYL-COA/PROPIONYL-COA CARBOXYLASE"/>
    <property type="match status" value="1"/>
</dbReference>
<evidence type="ECO:0000256" key="9">
    <source>
        <dbReference type="ARBA" id="ARBA00022832"/>
    </source>
</evidence>
<dbReference type="InterPro" id="IPR011054">
    <property type="entry name" value="Rudment_hybrid_motif"/>
</dbReference>
<dbReference type="InterPro" id="IPR011053">
    <property type="entry name" value="Single_hybrid_motif"/>
</dbReference>
<evidence type="ECO:0000256" key="18">
    <source>
        <dbReference type="PROSITE-ProRule" id="PRU00409"/>
    </source>
</evidence>
<keyword evidence="12" id="KW-0443">Lipid metabolism</keyword>
<keyword evidence="5" id="KW-0444">Lipid biosynthesis</keyword>
<organism evidence="23">
    <name type="scientific">Thermocrispum agreste</name>
    <dbReference type="NCBI Taxonomy" id="37925"/>
    <lineage>
        <taxon>Bacteria</taxon>
        <taxon>Bacillati</taxon>
        <taxon>Actinomycetota</taxon>
        <taxon>Actinomycetes</taxon>
        <taxon>Pseudonocardiales</taxon>
        <taxon>Pseudonocardiaceae</taxon>
        <taxon>Thermocrispum</taxon>
    </lineage>
</organism>
<comment type="pathway">
    <text evidence="3">Lipid metabolism; fatty acid biosynthesis.</text>
</comment>
<accession>A0A2W4LZU3</accession>
<dbReference type="PROSITE" id="PS00867">
    <property type="entry name" value="CPSASE_2"/>
    <property type="match status" value="1"/>
</dbReference>
<evidence type="ECO:0000256" key="13">
    <source>
        <dbReference type="ARBA" id="ARBA00023160"/>
    </source>
</evidence>
<keyword evidence="10 18" id="KW-0067">ATP-binding</keyword>
<comment type="caution">
    <text evidence="23">The sequence shown here is derived from an EMBL/GenBank/DDBJ whole genome shotgun (WGS) entry which is preliminary data.</text>
</comment>
<comment type="cofactor">
    <cofactor evidence="1">
        <name>biotin</name>
        <dbReference type="ChEBI" id="CHEBI:57586"/>
    </cofactor>
</comment>
<evidence type="ECO:0000256" key="2">
    <source>
        <dbReference type="ARBA" id="ARBA00004796"/>
    </source>
</evidence>
<dbReference type="CDD" id="cd06850">
    <property type="entry name" value="biotinyl_domain"/>
    <property type="match status" value="1"/>
</dbReference>
<dbReference type="Pfam" id="PF02786">
    <property type="entry name" value="CPSase_L_D2"/>
    <property type="match status" value="1"/>
</dbReference>
<dbReference type="SUPFAM" id="SSF52440">
    <property type="entry name" value="PreATP-grasp domain"/>
    <property type="match status" value="1"/>
</dbReference>
<dbReference type="PROSITE" id="PS50975">
    <property type="entry name" value="ATP_GRASP"/>
    <property type="match status" value="1"/>
</dbReference>
<evidence type="ECO:0000256" key="14">
    <source>
        <dbReference type="ARBA" id="ARBA00023211"/>
    </source>
</evidence>
<evidence type="ECO:0000259" key="22">
    <source>
        <dbReference type="PROSITE" id="PS50979"/>
    </source>
</evidence>
<dbReference type="SUPFAM" id="SSF51246">
    <property type="entry name" value="Rudiment single hybrid motif"/>
    <property type="match status" value="1"/>
</dbReference>
<evidence type="ECO:0000259" key="20">
    <source>
        <dbReference type="PROSITE" id="PS50968"/>
    </source>
</evidence>
<dbReference type="GO" id="GO:0004075">
    <property type="term" value="F:biotin carboxylase activity"/>
    <property type="evidence" value="ECO:0007669"/>
    <property type="project" value="UniProtKB-EC"/>
</dbReference>
<dbReference type="GO" id="GO:0005524">
    <property type="term" value="F:ATP binding"/>
    <property type="evidence" value="ECO:0007669"/>
    <property type="project" value="UniProtKB-UniRule"/>
</dbReference>
<dbReference type="PANTHER" id="PTHR18866:SF33">
    <property type="entry name" value="METHYLCROTONOYL-COA CARBOXYLASE SUBUNIT ALPHA, MITOCHONDRIAL-RELATED"/>
    <property type="match status" value="1"/>
</dbReference>
<dbReference type="InterPro" id="IPR005479">
    <property type="entry name" value="CPAse_ATP-bd"/>
</dbReference>
<dbReference type="PROSITE" id="PS00188">
    <property type="entry name" value="BIOTIN"/>
    <property type="match status" value="1"/>
</dbReference>
<keyword evidence="13" id="KW-0275">Fatty acid biosynthesis</keyword>
<keyword evidence="7" id="KW-0479">Metal-binding</keyword>
<evidence type="ECO:0000256" key="16">
    <source>
        <dbReference type="ARBA" id="ARBA00048501"/>
    </source>
</evidence>
<evidence type="ECO:0000256" key="8">
    <source>
        <dbReference type="ARBA" id="ARBA00022741"/>
    </source>
</evidence>
<dbReference type="FunFam" id="2.40.50.100:FF:000003">
    <property type="entry name" value="Acetyl-CoA carboxylase biotin carboxyl carrier protein"/>
    <property type="match status" value="1"/>
</dbReference>
<dbReference type="SMART" id="SM00878">
    <property type="entry name" value="Biotin_carb_C"/>
    <property type="match status" value="1"/>
</dbReference>
<evidence type="ECO:0000256" key="3">
    <source>
        <dbReference type="ARBA" id="ARBA00005194"/>
    </source>
</evidence>
<evidence type="ECO:0000256" key="5">
    <source>
        <dbReference type="ARBA" id="ARBA00022516"/>
    </source>
</evidence>
<dbReference type="EMBL" id="QGUI01000036">
    <property type="protein sequence ID" value="PZN01107.1"/>
    <property type="molecule type" value="Genomic_DNA"/>
</dbReference>
<dbReference type="GO" id="GO:0046872">
    <property type="term" value="F:metal ion binding"/>
    <property type="evidence" value="ECO:0007669"/>
    <property type="project" value="UniProtKB-KW"/>
</dbReference>
<evidence type="ECO:0000256" key="12">
    <source>
        <dbReference type="ARBA" id="ARBA00023098"/>
    </source>
</evidence>
<dbReference type="EC" id="6.3.4.14" evidence="4"/>
<dbReference type="Gene3D" id="3.30.470.20">
    <property type="entry name" value="ATP-grasp fold, B domain"/>
    <property type="match status" value="1"/>
</dbReference>
<evidence type="ECO:0000256" key="1">
    <source>
        <dbReference type="ARBA" id="ARBA00001953"/>
    </source>
</evidence>
<evidence type="ECO:0000256" key="7">
    <source>
        <dbReference type="ARBA" id="ARBA00022723"/>
    </source>
</evidence>
<dbReference type="InterPro" id="IPR005482">
    <property type="entry name" value="Biotin_COase_C"/>
</dbReference>
<dbReference type="GO" id="GO:0006633">
    <property type="term" value="P:fatty acid biosynthetic process"/>
    <property type="evidence" value="ECO:0007669"/>
    <property type="project" value="UniProtKB-KW"/>
</dbReference>
<evidence type="ECO:0000256" key="11">
    <source>
        <dbReference type="ARBA" id="ARBA00022842"/>
    </source>
</evidence>
<dbReference type="InterPro" id="IPR011764">
    <property type="entry name" value="Biotin_carboxylation_dom"/>
</dbReference>
<dbReference type="SUPFAM" id="SSF56059">
    <property type="entry name" value="Glutathione synthetase ATP-binding domain-like"/>
    <property type="match status" value="1"/>
</dbReference>
<reference evidence="23" key="1">
    <citation type="submission" date="2018-05" db="EMBL/GenBank/DDBJ databases">
        <authorList>
            <person name="Lanie J.A."/>
            <person name="Ng W.-L."/>
            <person name="Kazmierczak K.M."/>
            <person name="Andrzejewski T.M."/>
            <person name="Davidsen T.M."/>
            <person name="Wayne K.J."/>
            <person name="Tettelin H."/>
            <person name="Glass J.I."/>
            <person name="Rusch D."/>
            <person name="Podicherti R."/>
            <person name="Tsui H.-C.T."/>
            <person name="Winkler M.E."/>
        </authorList>
    </citation>
    <scope>NUCLEOTIDE SEQUENCE</scope>
    <source>
        <strain evidence="23">ZC4RG45</strain>
    </source>
</reference>
<protein>
    <recommendedName>
        <fullName evidence="17">Biotin-dependent acyl-coenzyme A carboxylase alpha3 subunit</fullName>
        <ecNumber evidence="4">6.3.4.14</ecNumber>
    </recommendedName>
</protein>
<keyword evidence="11" id="KW-0460">Magnesium</keyword>
<feature type="domain" description="Biotin carboxylation" evidence="22">
    <location>
        <begin position="15"/>
        <end position="459"/>
    </location>
</feature>
<dbReference type="Gene3D" id="3.30.1490.20">
    <property type="entry name" value="ATP-grasp fold, A domain"/>
    <property type="match status" value="1"/>
</dbReference>
<dbReference type="InterPro" id="IPR016185">
    <property type="entry name" value="PreATP-grasp_dom_sf"/>
</dbReference>
<dbReference type="InterPro" id="IPR001882">
    <property type="entry name" value="Biotin_BS"/>
</dbReference>
<evidence type="ECO:0000256" key="15">
    <source>
        <dbReference type="ARBA" id="ARBA00023267"/>
    </source>
</evidence>
<dbReference type="Pfam" id="PF00364">
    <property type="entry name" value="Biotin_lipoyl"/>
    <property type="match status" value="1"/>
</dbReference>
<evidence type="ECO:0000256" key="19">
    <source>
        <dbReference type="SAM" id="MobiDB-lite"/>
    </source>
</evidence>
<gene>
    <name evidence="23" type="ORF">DIU77_01695</name>
</gene>
<dbReference type="PROSITE" id="PS50968">
    <property type="entry name" value="BIOTINYL_LIPOYL"/>
    <property type="match status" value="1"/>
</dbReference>
<comment type="catalytic activity">
    <reaction evidence="16">
        <text>N(6)-biotinyl-L-lysyl-[protein] + hydrogencarbonate + ATP = N(6)-carboxybiotinyl-L-lysyl-[protein] + ADP + phosphate + H(+)</text>
        <dbReference type="Rhea" id="RHEA:13501"/>
        <dbReference type="Rhea" id="RHEA-COMP:10505"/>
        <dbReference type="Rhea" id="RHEA-COMP:10506"/>
        <dbReference type="ChEBI" id="CHEBI:15378"/>
        <dbReference type="ChEBI" id="CHEBI:17544"/>
        <dbReference type="ChEBI" id="CHEBI:30616"/>
        <dbReference type="ChEBI" id="CHEBI:43474"/>
        <dbReference type="ChEBI" id="CHEBI:83144"/>
        <dbReference type="ChEBI" id="CHEBI:83145"/>
        <dbReference type="ChEBI" id="CHEBI:456216"/>
        <dbReference type="EC" id="6.3.4.14"/>
    </reaction>
    <physiologicalReaction direction="left-to-right" evidence="16">
        <dbReference type="Rhea" id="RHEA:13502"/>
    </physiologicalReaction>
</comment>
<name>A0A2W4LZU3_9PSEU</name>
<feature type="domain" description="ATP-grasp" evidence="21">
    <location>
        <begin position="134"/>
        <end position="331"/>
    </location>
</feature>
<dbReference type="FunFam" id="3.30.470.20:FF:000053">
    <property type="entry name" value="Acetyl-/propionyl-coenzyme A carboxylase alpha chain"/>
    <property type="match status" value="1"/>
</dbReference>
<dbReference type="InterPro" id="IPR000089">
    <property type="entry name" value="Biotin_lipoyl"/>
</dbReference>
<dbReference type="FunFam" id="3.30.1490.20:FF:000003">
    <property type="entry name" value="acetyl-CoA carboxylase isoform X1"/>
    <property type="match status" value="1"/>
</dbReference>
<dbReference type="Gene3D" id="3.40.50.20">
    <property type="match status" value="1"/>
</dbReference>
<keyword evidence="14" id="KW-0464">Manganese</keyword>
<dbReference type="InterPro" id="IPR013815">
    <property type="entry name" value="ATP_grasp_subdomain_1"/>
</dbReference>
<evidence type="ECO:0000313" key="23">
    <source>
        <dbReference type="EMBL" id="PZN01107.1"/>
    </source>
</evidence>
<dbReference type="InterPro" id="IPR005481">
    <property type="entry name" value="BC-like_N"/>
</dbReference>
<dbReference type="PROSITE" id="PS50979">
    <property type="entry name" value="BC"/>
    <property type="match status" value="1"/>
</dbReference>
<evidence type="ECO:0000256" key="4">
    <source>
        <dbReference type="ARBA" id="ARBA00013263"/>
    </source>
</evidence>
<dbReference type="Pfam" id="PF00289">
    <property type="entry name" value="Biotin_carb_N"/>
    <property type="match status" value="1"/>
</dbReference>
<keyword evidence="15" id="KW-0092">Biotin</keyword>
<evidence type="ECO:0000256" key="10">
    <source>
        <dbReference type="ARBA" id="ARBA00022840"/>
    </source>
</evidence>
<keyword evidence="6" id="KW-0436">Ligase</keyword>
<dbReference type="Gene3D" id="2.40.50.100">
    <property type="match status" value="1"/>
</dbReference>
<evidence type="ECO:0000256" key="17">
    <source>
        <dbReference type="ARBA" id="ARBA00069499"/>
    </source>
</evidence>
<comment type="pathway">
    <text evidence="2">Lipid metabolism; mycolic acid biosynthesis.</text>
</comment>
<evidence type="ECO:0000259" key="21">
    <source>
        <dbReference type="PROSITE" id="PS50975"/>
    </source>
</evidence>
<dbReference type="FunFam" id="3.40.50.20:FF:000010">
    <property type="entry name" value="Propionyl-CoA carboxylase subunit alpha"/>
    <property type="match status" value="1"/>
</dbReference>
<keyword evidence="8 18" id="KW-0547">Nucleotide-binding</keyword>
<dbReference type="Pfam" id="PF02785">
    <property type="entry name" value="Biotin_carb_C"/>
    <property type="match status" value="1"/>
</dbReference>
<dbReference type="STRING" id="1111738.GCA_000427905_01653"/>
<feature type="region of interest" description="Disordered" evidence="19">
    <location>
        <begin position="507"/>
        <end position="532"/>
    </location>
</feature>
<dbReference type="InterPro" id="IPR011761">
    <property type="entry name" value="ATP-grasp"/>
</dbReference>
<dbReference type="SUPFAM" id="SSF51230">
    <property type="entry name" value="Single hybrid motif"/>
    <property type="match status" value="1"/>
</dbReference>
<evidence type="ECO:0000256" key="6">
    <source>
        <dbReference type="ARBA" id="ARBA00022598"/>
    </source>
</evidence>
<dbReference type="AlphaFoldDB" id="A0A2W4LZU3"/>